<dbReference type="HAMAP" id="MF_00735">
    <property type="entry name" value="Methyltr_PrmA"/>
    <property type="match status" value="1"/>
</dbReference>
<keyword evidence="7" id="KW-0689">Ribosomal protein</keyword>
<evidence type="ECO:0000256" key="4">
    <source>
        <dbReference type="ARBA" id="ARBA00022679"/>
    </source>
</evidence>
<dbReference type="NCBIfam" id="TIGR00406">
    <property type="entry name" value="prmA"/>
    <property type="match status" value="1"/>
</dbReference>
<feature type="binding site" evidence="6">
    <location>
        <position position="182"/>
    </location>
    <ligand>
        <name>S-adenosyl-L-methionine</name>
        <dbReference type="ChEBI" id="CHEBI:59789"/>
    </ligand>
</feature>
<comment type="similarity">
    <text evidence="1 6">Belongs to the methyltransferase superfamily. PrmA family.</text>
</comment>
<comment type="function">
    <text evidence="6">Methylates ribosomal protein L11.</text>
</comment>
<dbReference type="STRING" id="635013.TherJR_2448"/>
<evidence type="ECO:0000313" key="7">
    <source>
        <dbReference type="EMBL" id="ADG83287.1"/>
    </source>
</evidence>
<feature type="binding site" evidence="6">
    <location>
        <position position="203"/>
    </location>
    <ligand>
        <name>S-adenosyl-L-methionine</name>
        <dbReference type="ChEBI" id="CHEBI:59789"/>
    </ligand>
</feature>
<dbReference type="InterPro" id="IPR004498">
    <property type="entry name" value="Ribosomal_PrmA_MeTrfase"/>
</dbReference>
<keyword evidence="7" id="KW-0687">Ribonucleoprotein</keyword>
<dbReference type="InterPro" id="IPR050078">
    <property type="entry name" value="Ribosomal_L11_MeTrfase_PrmA"/>
</dbReference>
<evidence type="ECO:0000313" key="8">
    <source>
        <dbReference type="Proteomes" id="UP000002377"/>
    </source>
</evidence>
<evidence type="ECO:0000256" key="2">
    <source>
        <dbReference type="ARBA" id="ARBA00022490"/>
    </source>
</evidence>
<dbReference type="OrthoDB" id="9785995at2"/>
<dbReference type="GO" id="GO:0016279">
    <property type="term" value="F:protein-lysine N-methyltransferase activity"/>
    <property type="evidence" value="ECO:0007669"/>
    <property type="project" value="RHEA"/>
</dbReference>
<organism evidence="7 8">
    <name type="scientific">Thermincola potens (strain JR)</name>
    <dbReference type="NCBI Taxonomy" id="635013"/>
    <lineage>
        <taxon>Bacteria</taxon>
        <taxon>Bacillati</taxon>
        <taxon>Bacillota</taxon>
        <taxon>Clostridia</taxon>
        <taxon>Eubacteriales</taxon>
        <taxon>Thermincolaceae</taxon>
        <taxon>Thermincola</taxon>
    </lineage>
</organism>
<dbReference type="GO" id="GO:0005840">
    <property type="term" value="C:ribosome"/>
    <property type="evidence" value="ECO:0007669"/>
    <property type="project" value="UniProtKB-KW"/>
</dbReference>
<dbReference type="PIRSF" id="PIRSF000401">
    <property type="entry name" value="RPL11_MTase"/>
    <property type="match status" value="1"/>
</dbReference>
<dbReference type="EC" id="2.1.1.-" evidence="6"/>
<dbReference type="PANTHER" id="PTHR43648">
    <property type="entry name" value="ELECTRON TRANSFER FLAVOPROTEIN BETA SUBUNIT LYSINE METHYLTRANSFERASE"/>
    <property type="match status" value="1"/>
</dbReference>
<dbReference type="PANTHER" id="PTHR43648:SF1">
    <property type="entry name" value="ELECTRON TRANSFER FLAVOPROTEIN BETA SUBUNIT LYSINE METHYLTRANSFERASE"/>
    <property type="match status" value="1"/>
</dbReference>
<dbReference type="Gene3D" id="3.40.50.150">
    <property type="entry name" value="Vaccinia Virus protein VP39"/>
    <property type="match status" value="1"/>
</dbReference>
<name>D5XAT3_THEPJ</name>
<comment type="catalytic activity">
    <reaction evidence="6">
        <text>L-lysyl-[protein] + 3 S-adenosyl-L-methionine = N(6),N(6),N(6)-trimethyl-L-lysyl-[protein] + 3 S-adenosyl-L-homocysteine + 3 H(+)</text>
        <dbReference type="Rhea" id="RHEA:54192"/>
        <dbReference type="Rhea" id="RHEA-COMP:9752"/>
        <dbReference type="Rhea" id="RHEA-COMP:13826"/>
        <dbReference type="ChEBI" id="CHEBI:15378"/>
        <dbReference type="ChEBI" id="CHEBI:29969"/>
        <dbReference type="ChEBI" id="CHEBI:57856"/>
        <dbReference type="ChEBI" id="CHEBI:59789"/>
        <dbReference type="ChEBI" id="CHEBI:61961"/>
    </reaction>
</comment>
<feature type="binding site" evidence="6">
    <location>
        <position position="161"/>
    </location>
    <ligand>
        <name>S-adenosyl-L-methionine</name>
        <dbReference type="ChEBI" id="CHEBI:59789"/>
    </ligand>
</feature>
<comment type="subcellular location">
    <subcellularLocation>
        <location evidence="6">Cytoplasm</location>
    </subcellularLocation>
</comment>
<dbReference type="InterPro" id="IPR029063">
    <property type="entry name" value="SAM-dependent_MTases_sf"/>
</dbReference>
<dbReference type="Pfam" id="PF06325">
    <property type="entry name" value="PrmA"/>
    <property type="match status" value="1"/>
</dbReference>
<dbReference type="KEGG" id="tjr:TherJR_2448"/>
<sequence>MNWQEIIIESAPEGVEAVANIADEVGAGGVAIEDPQMVINKIKEGSWDAYELPEYLTQGENAFVRLYLPVYENLPRRLEDMKQRLDYLNTYLLPGCIKNISYATVKEEDWAENWKAYYKPVRVGRSILIKPSWEEVIPAPGDIIVELDPGMAFGTGTHATTVLCLEFLEDIIREGHKVYDVGTGSGILAITGAKLGAEVVSIDIDEVAVRVARENAALNGVAAKVEVKLGDLLAGETEPADIVVANIVADVIKEVIPQAKEKLKDSGLLLVSGIFVERLPDIYRWLEENGFKHRKTRESGDWAAVLAVKEA</sequence>
<dbReference type="GO" id="GO:0005737">
    <property type="term" value="C:cytoplasm"/>
    <property type="evidence" value="ECO:0007669"/>
    <property type="project" value="UniProtKB-SubCell"/>
</dbReference>
<dbReference type="Proteomes" id="UP000002377">
    <property type="component" value="Chromosome"/>
</dbReference>
<evidence type="ECO:0000256" key="3">
    <source>
        <dbReference type="ARBA" id="ARBA00022603"/>
    </source>
</evidence>
<dbReference type="CDD" id="cd02440">
    <property type="entry name" value="AdoMet_MTases"/>
    <property type="match status" value="1"/>
</dbReference>
<proteinExistence type="inferred from homology"/>
<evidence type="ECO:0000256" key="1">
    <source>
        <dbReference type="ARBA" id="ARBA00009741"/>
    </source>
</evidence>
<evidence type="ECO:0000256" key="6">
    <source>
        <dbReference type="HAMAP-Rule" id="MF_00735"/>
    </source>
</evidence>
<protein>
    <recommendedName>
        <fullName evidence="6">Ribosomal protein L11 methyltransferase</fullName>
        <shortName evidence="6">L11 Mtase</shortName>
        <ecNumber evidence="6">2.1.1.-</ecNumber>
    </recommendedName>
</protein>
<keyword evidence="2 6" id="KW-0963">Cytoplasm</keyword>
<dbReference type="SUPFAM" id="SSF53335">
    <property type="entry name" value="S-adenosyl-L-methionine-dependent methyltransferases"/>
    <property type="match status" value="1"/>
</dbReference>
<dbReference type="HOGENOM" id="CLU_049382_0_1_9"/>
<dbReference type="eggNOG" id="COG2264">
    <property type="taxonomic scope" value="Bacteria"/>
</dbReference>
<feature type="binding site" evidence="6">
    <location>
        <position position="246"/>
    </location>
    <ligand>
        <name>S-adenosyl-L-methionine</name>
        <dbReference type="ChEBI" id="CHEBI:59789"/>
    </ligand>
</feature>
<dbReference type="EMBL" id="CP002028">
    <property type="protein sequence ID" value="ADG83287.1"/>
    <property type="molecule type" value="Genomic_DNA"/>
</dbReference>
<dbReference type="RefSeq" id="WP_013121285.1">
    <property type="nucleotide sequence ID" value="NC_014152.1"/>
</dbReference>
<dbReference type="AlphaFoldDB" id="D5XAT3"/>
<accession>D5XAT3</accession>
<keyword evidence="4 6" id="KW-0808">Transferase</keyword>
<evidence type="ECO:0000256" key="5">
    <source>
        <dbReference type="ARBA" id="ARBA00022691"/>
    </source>
</evidence>
<reference evidence="7 8" key="1">
    <citation type="submission" date="2010-05" db="EMBL/GenBank/DDBJ databases">
        <title>Complete sequence of Thermincola sp. JR.</title>
        <authorList>
            <consortium name="US DOE Joint Genome Institute"/>
            <person name="Lucas S."/>
            <person name="Copeland A."/>
            <person name="Lapidus A."/>
            <person name="Cheng J.-F."/>
            <person name="Bruce D."/>
            <person name="Goodwin L."/>
            <person name="Pitluck S."/>
            <person name="Chertkov O."/>
            <person name="Detter J.C."/>
            <person name="Han C."/>
            <person name="Tapia R."/>
            <person name="Land M."/>
            <person name="Hauser L."/>
            <person name="Kyrpides N."/>
            <person name="Mikhailova N."/>
            <person name="Hazen T.C."/>
            <person name="Woyke T."/>
        </authorList>
    </citation>
    <scope>NUCLEOTIDE SEQUENCE [LARGE SCALE GENOMIC DNA]</scope>
    <source>
        <strain evidence="7 8">JR</strain>
    </source>
</reference>
<keyword evidence="8" id="KW-1185">Reference proteome</keyword>
<dbReference type="GO" id="GO:0032259">
    <property type="term" value="P:methylation"/>
    <property type="evidence" value="ECO:0007669"/>
    <property type="project" value="UniProtKB-KW"/>
</dbReference>
<keyword evidence="5 6" id="KW-0949">S-adenosyl-L-methionine</keyword>
<keyword evidence="3 6" id="KW-0489">Methyltransferase</keyword>
<gene>
    <name evidence="6" type="primary">prmA</name>
    <name evidence="7" type="ordered locus">TherJR_2448</name>
</gene>